<gene>
    <name evidence="4" type="ordered locus">Psta_0849</name>
</gene>
<dbReference type="eggNOG" id="COG3239">
    <property type="taxonomic scope" value="Bacteria"/>
</dbReference>
<evidence type="ECO:0000313" key="5">
    <source>
        <dbReference type="Proteomes" id="UP000001887"/>
    </source>
</evidence>
<keyword evidence="5" id="KW-1185">Reference proteome</keyword>
<keyword evidence="2" id="KW-1133">Transmembrane helix</keyword>
<feature type="compositionally biased region" description="Polar residues" evidence="1">
    <location>
        <begin position="407"/>
        <end position="423"/>
    </location>
</feature>
<evidence type="ECO:0000259" key="3">
    <source>
        <dbReference type="Pfam" id="PF00487"/>
    </source>
</evidence>
<evidence type="ECO:0000313" key="4">
    <source>
        <dbReference type="EMBL" id="ADB15534.1"/>
    </source>
</evidence>
<dbReference type="EMBL" id="CP001848">
    <property type="protein sequence ID" value="ADB15534.1"/>
    <property type="molecule type" value="Genomic_DNA"/>
</dbReference>
<dbReference type="STRING" id="530564.Psta_0849"/>
<feature type="transmembrane region" description="Helical" evidence="2">
    <location>
        <begin position="69"/>
        <end position="87"/>
    </location>
</feature>
<keyword evidence="2" id="KW-0812">Transmembrane</keyword>
<name>D2R6F6_PIRSD</name>
<evidence type="ECO:0000256" key="2">
    <source>
        <dbReference type="SAM" id="Phobius"/>
    </source>
</evidence>
<proteinExistence type="predicted"/>
<feature type="region of interest" description="Disordered" evidence="1">
    <location>
        <begin position="1"/>
        <end position="43"/>
    </location>
</feature>
<feature type="transmembrane region" description="Helical" evidence="2">
    <location>
        <begin position="278"/>
        <end position="295"/>
    </location>
</feature>
<sequence>MSSRAESSNVEAASSTQPVRLRGPHFKLPAGDESASGESASSDREVRGNFSLAEARGLVKDLFTPNPRIYWADFLTTILIGHACYSLTRHMPTLTGGNWALQLPLQALTFSICCALYYRAAMFIHELSHLPEKKFTAFRIVWNLLAGIPFLMPSFTYYTHLDHHRRKTYGTHEDGEYVALARWRPIWILVFLSQAIWYPPLAVIRFGLITPLTWVLPGFRQWVYRHASSLVVDPRYIRPLPSQSDQWMIRLQEGLCFAYLASVVGIAWFGFGRLPIPFLTQGLAVGFVLTLVNAIRTLAAHRWASPGGEVTFVDQMLDSVDLSSKSPLVMLTNPVGLRFHATHHLFPSLPYHNMAEAHRRLMAHLPADSPFRQTVEPSLWAAMVKLWRASAETGASSPAEASPMKQPAQQRETEMSTGTPSHV</sequence>
<dbReference type="AlphaFoldDB" id="D2R6F6"/>
<dbReference type="GO" id="GO:0006629">
    <property type="term" value="P:lipid metabolic process"/>
    <property type="evidence" value="ECO:0007669"/>
    <property type="project" value="InterPro"/>
</dbReference>
<feature type="transmembrane region" description="Helical" evidence="2">
    <location>
        <begin position="140"/>
        <end position="158"/>
    </location>
</feature>
<dbReference type="HOGENOM" id="CLU_780549_0_0_0"/>
<feature type="transmembrane region" description="Helical" evidence="2">
    <location>
        <begin position="254"/>
        <end position="272"/>
    </location>
</feature>
<accession>D2R6F6</accession>
<feature type="region of interest" description="Disordered" evidence="1">
    <location>
        <begin position="394"/>
        <end position="423"/>
    </location>
</feature>
<feature type="compositionally biased region" description="Polar residues" evidence="1">
    <location>
        <begin position="1"/>
        <end position="18"/>
    </location>
</feature>
<dbReference type="Proteomes" id="UP000001887">
    <property type="component" value="Chromosome"/>
</dbReference>
<evidence type="ECO:0000256" key="1">
    <source>
        <dbReference type="SAM" id="MobiDB-lite"/>
    </source>
</evidence>
<organism evidence="4 5">
    <name type="scientific">Pirellula staleyi (strain ATCC 27377 / DSM 6068 / ICPB 4128)</name>
    <name type="common">Pirella staleyi</name>
    <dbReference type="NCBI Taxonomy" id="530564"/>
    <lineage>
        <taxon>Bacteria</taxon>
        <taxon>Pseudomonadati</taxon>
        <taxon>Planctomycetota</taxon>
        <taxon>Planctomycetia</taxon>
        <taxon>Pirellulales</taxon>
        <taxon>Pirellulaceae</taxon>
        <taxon>Pirellula</taxon>
    </lineage>
</organism>
<feature type="domain" description="Fatty acid desaturase" evidence="3">
    <location>
        <begin position="108"/>
        <end position="369"/>
    </location>
</feature>
<feature type="transmembrane region" description="Helical" evidence="2">
    <location>
        <begin position="99"/>
        <end position="120"/>
    </location>
</feature>
<protein>
    <submittedName>
        <fullName evidence="4">Fatty acid desaturase</fullName>
    </submittedName>
</protein>
<dbReference type="InterPro" id="IPR005804">
    <property type="entry name" value="FA_desaturase_dom"/>
</dbReference>
<dbReference type="Pfam" id="PF00487">
    <property type="entry name" value="FA_desaturase"/>
    <property type="match status" value="1"/>
</dbReference>
<dbReference type="KEGG" id="psl:Psta_0849"/>
<reference evidence="4 5" key="1">
    <citation type="journal article" date="2009" name="Stand. Genomic Sci.">
        <title>Complete genome sequence of Pirellula staleyi type strain (ATCC 27377).</title>
        <authorList>
            <person name="Clum A."/>
            <person name="Tindall B.J."/>
            <person name="Sikorski J."/>
            <person name="Ivanova N."/>
            <person name="Mavrommatis K."/>
            <person name="Lucas S."/>
            <person name="Glavina del Rio T."/>
            <person name="Nolan M."/>
            <person name="Chen F."/>
            <person name="Tice H."/>
            <person name="Pitluck S."/>
            <person name="Cheng J.F."/>
            <person name="Chertkov O."/>
            <person name="Brettin T."/>
            <person name="Han C."/>
            <person name="Detter J.C."/>
            <person name="Kuske C."/>
            <person name="Bruce D."/>
            <person name="Goodwin L."/>
            <person name="Ovchinikova G."/>
            <person name="Pati A."/>
            <person name="Mikhailova N."/>
            <person name="Chen A."/>
            <person name="Palaniappan K."/>
            <person name="Land M."/>
            <person name="Hauser L."/>
            <person name="Chang Y.J."/>
            <person name="Jeffries C.D."/>
            <person name="Chain P."/>
            <person name="Rohde M."/>
            <person name="Goker M."/>
            <person name="Bristow J."/>
            <person name="Eisen J.A."/>
            <person name="Markowitz V."/>
            <person name="Hugenholtz P."/>
            <person name="Kyrpides N.C."/>
            <person name="Klenk H.P."/>
            <person name="Lapidus A."/>
        </authorList>
    </citation>
    <scope>NUCLEOTIDE SEQUENCE [LARGE SCALE GENOMIC DNA]</scope>
    <source>
        <strain evidence="5">ATCC 27377 / DSM 6068 / ICPB 4128</strain>
    </source>
</reference>
<feature type="compositionally biased region" description="Low complexity" evidence="1">
    <location>
        <begin position="31"/>
        <end position="40"/>
    </location>
</feature>
<dbReference type="OrthoDB" id="9792534at2"/>
<keyword evidence="2" id="KW-0472">Membrane</keyword>